<dbReference type="STRING" id="6313.A0A0K0DPA9"/>
<name>A0A0K0DPA9_ANGCA</name>
<dbReference type="GO" id="GO:0004500">
    <property type="term" value="F:dopamine beta-monooxygenase activity"/>
    <property type="evidence" value="ECO:0007669"/>
    <property type="project" value="InterPro"/>
</dbReference>
<evidence type="ECO:0000259" key="5">
    <source>
        <dbReference type="Pfam" id="PF03712"/>
    </source>
</evidence>
<feature type="domain" description="Copper type II ascorbate-dependent monooxygenase N-terminal" evidence="4">
    <location>
        <begin position="2"/>
        <end position="74"/>
    </location>
</feature>
<dbReference type="Pfam" id="PF03712">
    <property type="entry name" value="Cu2_monoox_C"/>
    <property type="match status" value="1"/>
</dbReference>
<organism evidence="6 7">
    <name type="scientific">Angiostrongylus cantonensis</name>
    <name type="common">Rat lungworm</name>
    <dbReference type="NCBI Taxonomy" id="6313"/>
    <lineage>
        <taxon>Eukaryota</taxon>
        <taxon>Metazoa</taxon>
        <taxon>Ecdysozoa</taxon>
        <taxon>Nematoda</taxon>
        <taxon>Chromadorea</taxon>
        <taxon>Rhabditida</taxon>
        <taxon>Rhabditina</taxon>
        <taxon>Rhabditomorpha</taxon>
        <taxon>Strongyloidea</taxon>
        <taxon>Metastrongylidae</taxon>
        <taxon>Angiostrongylus</taxon>
    </lineage>
</organism>
<dbReference type="GO" id="GO:0030667">
    <property type="term" value="C:secretory granule membrane"/>
    <property type="evidence" value="ECO:0007669"/>
    <property type="project" value="TreeGrafter"/>
</dbReference>
<keyword evidence="2" id="KW-1015">Disulfide bond</keyword>
<keyword evidence="3" id="KW-0325">Glycoprotein</keyword>
<keyword evidence="6" id="KW-1185">Reference proteome</keyword>
<dbReference type="Proteomes" id="UP000035642">
    <property type="component" value="Unassembled WGS sequence"/>
</dbReference>
<dbReference type="PANTHER" id="PTHR10157:SF23">
    <property type="entry name" value="MOXD1 HOMOLOG 1"/>
    <property type="match status" value="1"/>
</dbReference>
<evidence type="ECO:0000256" key="3">
    <source>
        <dbReference type="ARBA" id="ARBA00023180"/>
    </source>
</evidence>
<evidence type="ECO:0000256" key="2">
    <source>
        <dbReference type="ARBA" id="ARBA00023157"/>
    </source>
</evidence>
<dbReference type="InterPro" id="IPR036939">
    <property type="entry name" value="Cu2_ascorb_mOase_N_sf"/>
</dbReference>
<dbReference type="Gene3D" id="2.60.120.230">
    <property type="match status" value="1"/>
</dbReference>
<evidence type="ECO:0000313" key="6">
    <source>
        <dbReference type="Proteomes" id="UP000035642"/>
    </source>
</evidence>
<dbReference type="InterPro" id="IPR008977">
    <property type="entry name" value="PHM/PNGase_F_dom_sf"/>
</dbReference>
<dbReference type="InterPro" id="IPR000323">
    <property type="entry name" value="Cu2_ascorb_mOase_N"/>
</dbReference>
<dbReference type="PRINTS" id="PR00767">
    <property type="entry name" value="DBMONOXGNASE"/>
</dbReference>
<reference evidence="6" key="1">
    <citation type="submission" date="2012-09" db="EMBL/GenBank/DDBJ databases">
        <authorList>
            <person name="Martin A.A."/>
        </authorList>
    </citation>
    <scope>NUCLEOTIDE SEQUENCE</scope>
</reference>
<dbReference type="GO" id="GO:0005615">
    <property type="term" value="C:extracellular space"/>
    <property type="evidence" value="ECO:0007669"/>
    <property type="project" value="TreeGrafter"/>
</dbReference>
<dbReference type="InterPro" id="IPR000945">
    <property type="entry name" value="DBH-like"/>
</dbReference>
<evidence type="ECO:0000256" key="1">
    <source>
        <dbReference type="ARBA" id="ARBA00010676"/>
    </source>
</evidence>
<protein>
    <submittedName>
        <fullName evidence="7">Cu2_monoox_C domain-containing protein</fullName>
    </submittedName>
</protein>
<dbReference type="SUPFAM" id="SSF49742">
    <property type="entry name" value="PHM/PNGase F"/>
    <property type="match status" value="2"/>
</dbReference>
<evidence type="ECO:0000313" key="7">
    <source>
        <dbReference type="WBParaSite" id="ACAC_0001359801-mRNA-1"/>
    </source>
</evidence>
<accession>A0A0K0DPA9</accession>
<proteinExistence type="inferred from homology"/>
<dbReference type="WBParaSite" id="ACAC_0001359801-mRNA-1">
    <property type="protein sequence ID" value="ACAC_0001359801-mRNA-1"/>
    <property type="gene ID" value="ACAC_0001359801"/>
</dbReference>
<reference evidence="7" key="2">
    <citation type="submission" date="2017-02" db="UniProtKB">
        <authorList>
            <consortium name="WormBaseParasite"/>
        </authorList>
    </citation>
    <scope>IDENTIFICATION</scope>
</reference>
<dbReference type="GO" id="GO:0006589">
    <property type="term" value="P:octopamine biosynthetic process"/>
    <property type="evidence" value="ECO:0007669"/>
    <property type="project" value="TreeGrafter"/>
</dbReference>
<dbReference type="GO" id="GO:0005507">
    <property type="term" value="F:copper ion binding"/>
    <property type="evidence" value="ECO:0007669"/>
    <property type="project" value="InterPro"/>
</dbReference>
<comment type="similarity">
    <text evidence="1">Belongs to the copper type II ascorbate-dependent monooxygenase family.</text>
</comment>
<dbReference type="GO" id="GO:0042420">
    <property type="term" value="P:dopamine catabolic process"/>
    <property type="evidence" value="ECO:0007669"/>
    <property type="project" value="TreeGrafter"/>
</dbReference>
<dbReference type="InterPro" id="IPR028460">
    <property type="entry name" value="Tbh/DBH"/>
</dbReference>
<evidence type="ECO:0000259" key="4">
    <source>
        <dbReference type="Pfam" id="PF01082"/>
    </source>
</evidence>
<dbReference type="AlphaFoldDB" id="A0A0K0DPA9"/>
<sequence>LQIFVCESEYQKEYDGECDALSNSKVARSCSGVLAAWAMGEGAIYYPPEAGRPIGGRKGKKYVKVEIHYNNPRKYSGIIDDSGIEIVVTQNLRKHDAGVMEIGLIYSDANSVPPGQSAFPLTGHCTADCTSKLPEEGIYIFGSQLHAHKVGRKIVSNLYRNGVKIAEISRDDHFTPHWQHFVHLRPYVHVLPGDVLSTTCVYETLSRGAVTLGGYSLEEEMCVNYMYYYPASSVEVCKSAVDNTTLHNYFEHQLVIQQLFAAKELNL</sequence>
<dbReference type="InterPro" id="IPR024548">
    <property type="entry name" value="Cu2_monoox_C"/>
</dbReference>
<feature type="domain" description="Copper type II ascorbate-dependent monooxygenase C-terminal" evidence="5">
    <location>
        <begin position="96"/>
        <end position="250"/>
    </location>
</feature>
<dbReference type="GO" id="GO:0042421">
    <property type="term" value="P:norepinephrine biosynthetic process"/>
    <property type="evidence" value="ECO:0007669"/>
    <property type="project" value="TreeGrafter"/>
</dbReference>
<dbReference type="Pfam" id="PF01082">
    <property type="entry name" value="Cu2_monooxygen"/>
    <property type="match status" value="1"/>
</dbReference>
<dbReference type="Gene3D" id="2.60.120.310">
    <property type="entry name" value="Copper type II, ascorbate-dependent monooxygenase, N-terminal domain"/>
    <property type="match status" value="1"/>
</dbReference>
<dbReference type="FunFam" id="2.60.120.230:FF:000001">
    <property type="entry name" value="Monooxygenase, DBH-like 1"/>
    <property type="match status" value="1"/>
</dbReference>
<dbReference type="PANTHER" id="PTHR10157">
    <property type="entry name" value="DOPAMINE BETA HYDROXYLASE RELATED"/>
    <property type="match status" value="1"/>
</dbReference>
<dbReference type="InterPro" id="IPR014784">
    <property type="entry name" value="Cu2_ascorb_mOase-like_C"/>
</dbReference>